<dbReference type="GO" id="GO:0016020">
    <property type="term" value="C:membrane"/>
    <property type="evidence" value="ECO:0007669"/>
    <property type="project" value="UniProtKB-SubCell"/>
</dbReference>
<evidence type="ECO:0000256" key="11">
    <source>
        <dbReference type="ARBA" id="ARBA00023136"/>
    </source>
</evidence>
<dbReference type="InterPro" id="IPR003378">
    <property type="entry name" value="Fringe-like_glycosylTrfase"/>
</dbReference>
<evidence type="ECO:0000256" key="9">
    <source>
        <dbReference type="ARBA" id="ARBA00022968"/>
    </source>
</evidence>
<evidence type="ECO:0000256" key="1">
    <source>
        <dbReference type="ARBA" id="ARBA00004606"/>
    </source>
</evidence>
<comment type="subcellular location">
    <subcellularLocation>
        <location evidence="1">Membrane</location>
        <topology evidence="1">Single-pass type II membrane protein</topology>
    </subcellularLocation>
</comment>
<feature type="transmembrane region" description="Helical" evidence="12">
    <location>
        <begin position="20"/>
        <end position="40"/>
    </location>
</feature>
<evidence type="ECO:0000313" key="15">
    <source>
        <dbReference type="Proteomes" id="UP000024635"/>
    </source>
</evidence>
<organism evidence="14 15">
    <name type="scientific">Ancylostoma ceylanicum</name>
    <dbReference type="NCBI Taxonomy" id="53326"/>
    <lineage>
        <taxon>Eukaryota</taxon>
        <taxon>Metazoa</taxon>
        <taxon>Ecdysozoa</taxon>
        <taxon>Nematoda</taxon>
        <taxon>Chromadorea</taxon>
        <taxon>Rhabditida</taxon>
        <taxon>Rhabditina</taxon>
        <taxon>Rhabditomorpha</taxon>
        <taxon>Strongyloidea</taxon>
        <taxon>Ancylostomatidae</taxon>
        <taxon>Ancylostomatinae</taxon>
        <taxon>Ancylostoma</taxon>
    </lineage>
</organism>
<dbReference type="InterPro" id="IPR026050">
    <property type="entry name" value="C1GALT1/C1GALT1_chp1"/>
</dbReference>
<accession>A0A016TBT9</accession>
<evidence type="ECO:0000256" key="5">
    <source>
        <dbReference type="ARBA" id="ARBA00022676"/>
    </source>
</evidence>
<evidence type="ECO:0000256" key="8">
    <source>
        <dbReference type="ARBA" id="ARBA00022741"/>
    </source>
</evidence>
<dbReference type="OrthoDB" id="5888228at2759"/>
<comment type="caution">
    <text evidence="14">The sequence shown here is derived from an EMBL/GenBank/DDBJ whole genome shotgun (WGS) entry which is preliminary data.</text>
</comment>
<dbReference type="STRING" id="53326.A0A016TBT9"/>
<feature type="domain" description="Fringe-like glycosyltransferase" evidence="13">
    <location>
        <begin position="102"/>
        <end position="212"/>
    </location>
</feature>
<evidence type="ECO:0000256" key="12">
    <source>
        <dbReference type="SAM" id="Phobius"/>
    </source>
</evidence>
<dbReference type="GO" id="GO:0000166">
    <property type="term" value="F:nucleotide binding"/>
    <property type="evidence" value="ECO:0007669"/>
    <property type="project" value="UniProtKB-KW"/>
</dbReference>
<keyword evidence="6" id="KW-0808">Transferase</keyword>
<dbReference type="Proteomes" id="UP000024635">
    <property type="component" value="Unassembled WGS sequence"/>
</dbReference>
<evidence type="ECO:0000256" key="10">
    <source>
        <dbReference type="ARBA" id="ARBA00022989"/>
    </source>
</evidence>
<dbReference type="PANTHER" id="PTHR23033">
    <property type="entry name" value="BETA1,3-GALACTOSYLTRANSFERASE"/>
    <property type="match status" value="1"/>
</dbReference>
<keyword evidence="8" id="KW-0547">Nucleotide-binding</keyword>
<reference evidence="15" key="1">
    <citation type="journal article" date="2015" name="Nat. Genet.">
        <title>The genome and transcriptome of the zoonotic hookworm Ancylostoma ceylanicum identify infection-specific gene families.</title>
        <authorList>
            <person name="Schwarz E.M."/>
            <person name="Hu Y."/>
            <person name="Antoshechkin I."/>
            <person name="Miller M.M."/>
            <person name="Sternberg P.W."/>
            <person name="Aroian R.V."/>
        </authorList>
    </citation>
    <scope>NUCLEOTIDE SEQUENCE</scope>
    <source>
        <strain evidence="15">HY135</strain>
    </source>
</reference>
<evidence type="ECO:0000256" key="7">
    <source>
        <dbReference type="ARBA" id="ARBA00022692"/>
    </source>
</evidence>
<name>A0A016TBT9_9BILA</name>
<dbReference type="EMBL" id="JARK01001454">
    <property type="protein sequence ID" value="EYC00108.1"/>
    <property type="molecule type" value="Genomic_DNA"/>
</dbReference>
<evidence type="ECO:0000256" key="3">
    <source>
        <dbReference type="ARBA" id="ARBA00006462"/>
    </source>
</evidence>
<evidence type="ECO:0000256" key="4">
    <source>
        <dbReference type="ARBA" id="ARBA00012557"/>
    </source>
</evidence>
<evidence type="ECO:0000256" key="6">
    <source>
        <dbReference type="ARBA" id="ARBA00022679"/>
    </source>
</evidence>
<evidence type="ECO:0000313" key="14">
    <source>
        <dbReference type="EMBL" id="EYC00108.1"/>
    </source>
</evidence>
<dbReference type="EC" id="2.4.1.122" evidence="4"/>
<keyword evidence="7 12" id="KW-0812">Transmembrane</keyword>
<gene>
    <name evidence="14" type="primary">Acey_s0118.g774</name>
    <name evidence="14" type="ORF">Y032_0118g774</name>
</gene>
<keyword evidence="5" id="KW-0328">Glycosyltransferase</keyword>
<proteinExistence type="inferred from homology"/>
<keyword evidence="11 12" id="KW-0472">Membrane</keyword>
<dbReference type="PANTHER" id="PTHR23033:SF14">
    <property type="entry name" value="GLYCOPROTEIN-N-ACETYLGALACTOSAMINE 3-BETA-GALACTOSYLTRANSFERASE 1-RELATED"/>
    <property type="match status" value="1"/>
</dbReference>
<comment type="similarity">
    <text evidence="3">Belongs to the glycosyltransferase 31 family. Beta3-Gal-T subfamily.</text>
</comment>
<evidence type="ECO:0000259" key="13">
    <source>
        <dbReference type="Pfam" id="PF02434"/>
    </source>
</evidence>
<keyword evidence="15" id="KW-1185">Reference proteome</keyword>
<protein>
    <recommendedName>
        <fullName evidence="4">N-acetylgalactosaminide beta-1,3-galactosyltransferase</fullName>
        <ecNumber evidence="4">2.4.1.122</ecNumber>
    </recommendedName>
</protein>
<sequence length="450" mass="51651">MRPLQTQCVRAMKYLWSLLYWIVTGPIFCIALGILVGWHVPTIMSHHMKFGSGLTQPSNATGIHEIMAEILGNETERVYPLEDNEHRDERIIADFVASKVRVFCWIVTDELRHRTQAKAVKSTWAQRCNKHIFISTRPDETLPAIDLGIASKKRSSWQKTRAILQFVHDRYINHYDWFLAARDDSYVILENLRYMLLQYSPDDAMVLASHTLSFPNVSTGSPVPMPGFTLSRGAVRRIVTDGLVNSPSCYKDNKKSEAEATMECFQESRVRFVDTRDRDNAHSLHVCFLHKDHFGQTFTTIVSCDILVREKGRGQTTLTLDALELPAAPTFLNSYGATHKHTITALVTEPTSSNKILPLKPQEHIPPYQLVFNTSSYRWLESSSIHAYPSGMKCCSEYPISFHNLPYRTIYSMEFFIYRQRIFGVDRPAMRNGDEKMVWLQLFGETMDDV</sequence>
<comment type="pathway">
    <text evidence="2">Protein modification; protein glycosylation.</text>
</comment>
<keyword evidence="9" id="KW-0735">Signal-anchor</keyword>
<dbReference type="Gene3D" id="3.90.550.50">
    <property type="match status" value="1"/>
</dbReference>
<keyword evidence="10 12" id="KW-1133">Transmembrane helix</keyword>
<dbReference type="AlphaFoldDB" id="A0A016TBT9"/>
<dbReference type="Pfam" id="PF02434">
    <property type="entry name" value="Fringe"/>
    <property type="match status" value="1"/>
</dbReference>
<evidence type="ECO:0000256" key="2">
    <source>
        <dbReference type="ARBA" id="ARBA00004922"/>
    </source>
</evidence>
<dbReference type="GO" id="GO:0016263">
    <property type="term" value="F:glycoprotein-N-acetylgalactosamine 3-beta-galactosyltransferase activity"/>
    <property type="evidence" value="ECO:0007669"/>
    <property type="project" value="UniProtKB-EC"/>
</dbReference>